<feature type="domain" description="Beta-lactamase-related" evidence="1">
    <location>
        <begin position="555"/>
        <end position="632"/>
    </location>
</feature>
<keyword evidence="3" id="KW-1185">Reference proteome</keyword>
<accession>A0AAD5T1S0</accession>
<feature type="domain" description="Beta-lactamase-related" evidence="1">
    <location>
        <begin position="70"/>
        <end position="473"/>
    </location>
</feature>
<reference evidence="2" key="1">
    <citation type="submission" date="2020-05" db="EMBL/GenBank/DDBJ databases">
        <title>Phylogenomic resolution of chytrid fungi.</title>
        <authorList>
            <person name="Stajich J.E."/>
            <person name="Amses K."/>
            <person name="Simmons R."/>
            <person name="Seto K."/>
            <person name="Myers J."/>
            <person name="Bonds A."/>
            <person name="Quandt C.A."/>
            <person name="Barry K."/>
            <person name="Liu P."/>
            <person name="Grigoriev I."/>
            <person name="Longcore J.E."/>
            <person name="James T.Y."/>
        </authorList>
    </citation>
    <scope>NUCLEOTIDE SEQUENCE</scope>
    <source>
        <strain evidence="2">JEL0513</strain>
    </source>
</reference>
<feature type="non-terminal residue" evidence="2">
    <location>
        <position position="1"/>
    </location>
</feature>
<dbReference type="InterPro" id="IPR052907">
    <property type="entry name" value="Beta-lactamase/esterase"/>
</dbReference>
<dbReference type="PANTHER" id="PTHR43319:SF3">
    <property type="entry name" value="BETA-LACTAMASE-RELATED DOMAIN-CONTAINING PROTEIN"/>
    <property type="match status" value="1"/>
</dbReference>
<dbReference type="InterPro" id="IPR001466">
    <property type="entry name" value="Beta-lactam-related"/>
</dbReference>
<dbReference type="SUPFAM" id="SSF56601">
    <property type="entry name" value="beta-lactamase/transpeptidase-like"/>
    <property type="match status" value="2"/>
</dbReference>
<name>A0AAD5T1S0_9FUNG</name>
<evidence type="ECO:0000259" key="1">
    <source>
        <dbReference type="Pfam" id="PF00144"/>
    </source>
</evidence>
<dbReference type="Pfam" id="PF00144">
    <property type="entry name" value="Beta-lactamase"/>
    <property type="match status" value="2"/>
</dbReference>
<proteinExistence type="predicted"/>
<dbReference type="AlphaFoldDB" id="A0AAD5T1S0"/>
<gene>
    <name evidence="2" type="ORF">HK100_012261</name>
</gene>
<dbReference type="PANTHER" id="PTHR43319">
    <property type="entry name" value="BETA-LACTAMASE-RELATED"/>
    <property type="match status" value="1"/>
</dbReference>
<comment type="caution">
    <text evidence="2">The sequence shown here is derived from an EMBL/GenBank/DDBJ whole genome shotgun (WGS) entry which is preliminary data.</text>
</comment>
<sequence length="633" mass="70321">MTESSLFLHHAGGLAPKVAAAVLSFYVYFVRSGPVFSVWYKFFGLFAPPKSKSRVEGFTTAEFESLRKVLKNHYDQGNDLGSQVAVYVDGELVADLAGGYTDKTYKTPYNTNTLQQVFSSSKFVTSMVFLHLINTNRIKLSDPIVKYWPEFGQGGKEHVTVGLLLQHHGGVAFLDPKRIPTLEEMLDLDALAAKIAGQPHNFGGKEVSAYHAVTRGWFLNEVARRATGMTVREIMYKEILPKMNAGKNYVKFGVPHESDGLAAYEFHYGVPDEPRELAENVKSRVAPLDSSNLFFRIMCILMPTKLMFLIGMAPIPPTLVKSFLVKGSVENKVLISSGPKFTGEKNFPWNYNDPTCRRSQSPSFSGLTNARFLARLAELVRRSQSGTDRTALVSKETFDTLFAPRLPEIDLVLNKELAFTKIGTGYFTRGFGFGTPWAVGDGEIFYGWAGAGGSIVVFNLEHRISFSFTMNFAQLQSLGDIRSWSLIGEVLRIHGNGIVVVAFGGAYAFQLYFLRSGPVFSIWYKFFGLNAPPSSKSQVQGFTTPEFESLRGIMENTFEEGNDLGSQATVYVNGELVADLAGGYTDTTYQTQYTINTLQQVFSSSKFVTSTILQKIFLYLIDTNRIKLSDKVV</sequence>
<evidence type="ECO:0000313" key="3">
    <source>
        <dbReference type="Proteomes" id="UP001211907"/>
    </source>
</evidence>
<evidence type="ECO:0000313" key="2">
    <source>
        <dbReference type="EMBL" id="KAJ3121725.1"/>
    </source>
</evidence>
<protein>
    <recommendedName>
        <fullName evidence="1">Beta-lactamase-related domain-containing protein</fullName>
    </recommendedName>
</protein>
<dbReference type="Proteomes" id="UP001211907">
    <property type="component" value="Unassembled WGS sequence"/>
</dbReference>
<organism evidence="2 3">
    <name type="scientific">Physocladia obscura</name>
    <dbReference type="NCBI Taxonomy" id="109957"/>
    <lineage>
        <taxon>Eukaryota</taxon>
        <taxon>Fungi</taxon>
        <taxon>Fungi incertae sedis</taxon>
        <taxon>Chytridiomycota</taxon>
        <taxon>Chytridiomycota incertae sedis</taxon>
        <taxon>Chytridiomycetes</taxon>
        <taxon>Chytridiales</taxon>
        <taxon>Chytriomycetaceae</taxon>
        <taxon>Physocladia</taxon>
    </lineage>
</organism>
<dbReference type="InterPro" id="IPR012338">
    <property type="entry name" value="Beta-lactam/transpept-like"/>
</dbReference>
<dbReference type="Gene3D" id="3.40.710.10">
    <property type="entry name" value="DD-peptidase/beta-lactamase superfamily"/>
    <property type="match status" value="3"/>
</dbReference>
<dbReference type="EMBL" id="JADGJH010000860">
    <property type="protein sequence ID" value="KAJ3121725.1"/>
    <property type="molecule type" value="Genomic_DNA"/>
</dbReference>